<evidence type="ECO:0000259" key="2">
    <source>
        <dbReference type="Pfam" id="PF00497"/>
    </source>
</evidence>
<dbReference type="PANTHER" id="PTHR35936:SF25">
    <property type="entry name" value="ABC TRANSPORTER SUBSTRATE-BINDING PROTEIN"/>
    <property type="match status" value="1"/>
</dbReference>
<dbReference type="EMBL" id="CP061799">
    <property type="protein sequence ID" value="QTA80490.1"/>
    <property type="molecule type" value="Genomic_DNA"/>
</dbReference>
<organism evidence="3 4">
    <name type="scientific">Desulfonema limicola</name>
    <dbReference type="NCBI Taxonomy" id="45656"/>
    <lineage>
        <taxon>Bacteria</taxon>
        <taxon>Pseudomonadati</taxon>
        <taxon>Thermodesulfobacteriota</taxon>
        <taxon>Desulfobacteria</taxon>
        <taxon>Desulfobacterales</taxon>
        <taxon>Desulfococcaceae</taxon>
        <taxon>Desulfonema</taxon>
    </lineage>
</organism>
<protein>
    <submittedName>
        <fullName evidence="3">ABC transporter, periplasmatic binding protein</fullName>
    </submittedName>
</protein>
<evidence type="ECO:0000313" key="3">
    <source>
        <dbReference type="EMBL" id="QTA80490.1"/>
    </source>
</evidence>
<dbReference type="Pfam" id="PF00497">
    <property type="entry name" value="SBP_bac_3"/>
    <property type="match status" value="1"/>
</dbReference>
<dbReference type="RefSeq" id="WP_207692135.1">
    <property type="nucleotide sequence ID" value="NZ_CP061799.1"/>
</dbReference>
<sequence length="274" mass="31614">MNCFKSFILLFNILIVFVISNNVFASKTITILAENDCPYSCTSQNETGNGFIQDILRAIFEKYDFNVKFQITPWLRSLHNFNNKASSVDGMIGMKVHPVKKELALFPEEEIARYTHRLYALKNSSIIKTWKYQGVTSLKDFKIGSMKGWSYCDKDITQYLNEGSEPYVQALSSEAGTELNFKKLLAGRIDIWIANLTNTEYFLLKEKEAGNTSVDKIIGFFDIPITNEVNVYPIFYNNDEGRKYIEIFTIGIRELRKSGELEKIMKKYGLTDWK</sequence>
<keyword evidence="1" id="KW-0732">Signal</keyword>
<dbReference type="KEGG" id="dli:dnl_27950"/>
<feature type="domain" description="Solute-binding protein family 3/N-terminal" evidence="2">
    <location>
        <begin position="33"/>
        <end position="269"/>
    </location>
</feature>
<gene>
    <name evidence="3" type="ORF">dnl_27950</name>
</gene>
<reference evidence="3" key="1">
    <citation type="journal article" date="2021" name="Microb. Physiol.">
        <title>Proteogenomic Insights into the Physiology of Marine, Sulfate-Reducing, Filamentous Desulfonema limicola and Desulfonema magnum.</title>
        <authorList>
            <person name="Schnaars V."/>
            <person name="Wohlbrand L."/>
            <person name="Scheve S."/>
            <person name="Hinrichs C."/>
            <person name="Reinhardt R."/>
            <person name="Rabus R."/>
        </authorList>
    </citation>
    <scope>NUCLEOTIDE SEQUENCE</scope>
    <source>
        <strain evidence="3">5ac10</strain>
    </source>
</reference>
<keyword evidence="4" id="KW-1185">Reference proteome</keyword>
<dbReference type="PANTHER" id="PTHR35936">
    <property type="entry name" value="MEMBRANE-BOUND LYTIC MUREIN TRANSGLYCOSYLASE F"/>
    <property type="match status" value="1"/>
</dbReference>
<evidence type="ECO:0000313" key="4">
    <source>
        <dbReference type="Proteomes" id="UP000663720"/>
    </source>
</evidence>
<proteinExistence type="predicted"/>
<name>A0A975GGM4_9BACT</name>
<dbReference type="Proteomes" id="UP000663720">
    <property type="component" value="Chromosome"/>
</dbReference>
<dbReference type="SUPFAM" id="SSF53850">
    <property type="entry name" value="Periplasmic binding protein-like II"/>
    <property type="match status" value="1"/>
</dbReference>
<accession>A0A975GGM4</accession>
<dbReference type="Gene3D" id="3.40.190.10">
    <property type="entry name" value="Periplasmic binding protein-like II"/>
    <property type="match status" value="2"/>
</dbReference>
<evidence type="ECO:0000256" key="1">
    <source>
        <dbReference type="ARBA" id="ARBA00022729"/>
    </source>
</evidence>
<dbReference type="InterPro" id="IPR001638">
    <property type="entry name" value="Solute-binding_3/MltF_N"/>
</dbReference>
<dbReference type="AlphaFoldDB" id="A0A975GGM4"/>